<evidence type="ECO:0000313" key="1">
    <source>
        <dbReference type="EMBL" id="RRD58353.1"/>
    </source>
</evidence>
<dbReference type="RefSeq" id="WP_124752480.1">
    <property type="nucleotide sequence ID" value="NZ_RQYS01000064.1"/>
</dbReference>
<dbReference type="Proteomes" id="UP000278609">
    <property type="component" value="Unassembled WGS sequence"/>
</dbReference>
<name>A0A3P1XN72_TANFO</name>
<dbReference type="EMBL" id="RQYS01000064">
    <property type="protein sequence ID" value="RRD58353.1"/>
    <property type="molecule type" value="Genomic_DNA"/>
</dbReference>
<gene>
    <name evidence="1" type="ORF">EII40_12075</name>
</gene>
<protein>
    <submittedName>
        <fullName evidence="1">Uncharacterized protein</fullName>
    </submittedName>
</protein>
<dbReference type="AlphaFoldDB" id="A0A3P1XN72"/>
<evidence type="ECO:0000313" key="2">
    <source>
        <dbReference type="Proteomes" id="UP000278609"/>
    </source>
</evidence>
<reference evidence="1 2" key="1">
    <citation type="submission" date="2018-11" db="EMBL/GenBank/DDBJ databases">
        <title>Genomes From Bacteria Associated with the Canine Oral Cavity: a Test Case for Automated Genome-Based Taxonomic Assignment.</title>
        <authorList>
            <person name="Coil D.A."/>
            <person name="Jospin G."/>
            <person name="Darling A.E."/>
            <person name="Wallis C."/>
            <person name="Davis I.J."/>
            <person name="Harris S."/>
            <person name="Eisen J.A."/>
            <person name="Holcombe L.J."/>
            <person name="O'Flynn C."/>
        </authorList>
    </citation>
    <scope>NUCLEOTIDE SEQUENCE [LARGE SCALE GENOMIC DNA]</scope>
    <source>
        <strain evidence="1 2">OH2617_COT-023</strain>
    </source>
</reference>
<comment type="caution">
    <text evidence="1">The sequence shown here is derived from an EMBL/GenBank/DDBJ whole genome shotgun (WGS) entry which is preliminary data.</text>
</comment>
<proteinExistence type="predicted"/>
<organism evidence="1 2">
    <name type="scientific">Tannerella forsythia</name>
    <name type="common">Bacteroides forsythus</name>
    <dbReference type="NCBI Taxonomy" id="28112"/>
    <lineage>
        <taxon>Bacteria</taxon>
        <taxon>Pseudomonadati</taxon>
        <taxon>Bacteroidota</taxon>
        <taxon>Bacteroidia</taxon>
        <taxon>Bacteroidales</taxon>
        <taxon>Tannerellaceae</taxon>
        <taxon>Tannerella</taxon>
    </lineage>
</organism>
<sequence>MSEKTIIFDGNNPEIEHKEQARIVTSRIFQNNVRERAQSQKNVLRALRNVGLAIGGLGSGMALMGFMPSHPLDEEVPIPIPENPEAATTVTDKMSYQEAFQAAREELGAGHYFTWRGNTFSTYTQEEWSRLDDEDKADYQECLNEQTSNHEHIESLPFVVHDQAPIAENVSDDMSFNDAFAIARQEVGPGGVFEWHGKLYATYYKTEWDNMDESERHQFAESIEQSDMDSNNINPSQMDNISESVSVNESSAEVFLTDEYIDLENGETLHIGYFQQGAETIMKLDVDGDSQYDYIIDTKAEQLIGLNGNADIDFNELINNDPTTPQLQEPVISEYVDVDGYNALVTTFTDGTQQAQVDLDGDGIYDTTLTLNSTTGEINAYDTNGNLIAQDTIPDYNAMGQSDVVLEDNLYGDYEHSNDLYTDNYPENFGNDFNNQSDINDWA</sequence>
<accession>A0A3P1XN72</accession>
<dbReference type="OrthoDB" id="919615at2"/>